<dbReference type="Proteomes" id="UP000324996">
    <property type="component" value="Unassembled WGS sequence"/>
</dbReference>
<dbReference type="AlphaFoldDB" id="A0A5A7ND89"/>
<protein>
    <recommendedName>
        <fullName evidence="3">Head-tail adaptor protein</fullName>
    </recommendedName>
</protein>
<evidence type="ECO:0000313" key="1">
    <source>
        <dbReference type="EMBL" id="GER05049.1"/>
    </source>
</evidence>
<evidence type="ECO:0000313" key="2">
    <source>
        <dbReference type="Proteomes" id="UP000324996"/>
    </source>
</evidence>
<dbReference type="InterPro" id="IPR038666">
    <property type="entry name" value="SSP1_head-tail_sf"/>
</dbReference>
<sequence>MAALGRLWAAVKVQGGQAAREAERPTARLSYALTLRSESDCIEGDRLHWKGRILDVVAVLPDGSDPRFIELLCSETRP</sequence>
<dbReference type="Gene3D" id="2.40.10.270">
    <property type="entry name" value="Bacteriophage SPP1 head-tail adaptor protein"/>
    <property type="match status" value="1"/>
</dbReference>
<dbReference type="Pfam" id="PF05521">
    <property type="entry name" value="Phage_HCP"/>
    <property type="match status" value="1"/>
</dbReference>
<gene>
    <name evidence="1" type="ORF">JCM17846_27310</name>
</gene>
<name>A0A5A7ND89_9PROT</name>
<dbReference type="NCBIfam" id="TIGR01563">
    <property type="entry name" value="gp16_SPP1"/>
    <property type="match status" value="1"/>
</dbReference>
<keyword evidence="2" id="KW-1185">Reference proteome</keyword>
<dbReference type="RefSeq" id="WP_150007298.1">
    <property type="nucleotide sequence ID" value="NZ_BKCN01000016.1"/>
</dbReference>
<reference evidence="1 2" key="1">
    <citation type="submission" date="2019-09" db="EMBL/GenBank/DDBJ databases">
        <title>NBRP : Genome information of microbial organism related human and environment.</title>
        <authorList>
            <person name="Hattori M."/>
            <person name="Oshima K."/>
            <person name="Inaba H."/>
            <person name="Suda W."/>
            <person name="Sakamoto M."/>
            <person name="Iino T."/>
            <person name="Kitahara M."/>
            <person name="Oshida Y."/>
            <person name="Iida T."/>
            <person name="Kudo T."/>
            <person name="Itoh T."/>
            <person name="Ohkuma M."/>
        </authorList>
    </citation>
    <scope>NUCLEOTIDE SEQUENCE [LARGE SCALE GENOMIC DNA]</scope>
    <source>
        <strain evidence="1 2">Q-1</strain>
    </source>
</reference>
<evidence type="ECO:0008006" key="3">
    <source>
        <dbReference type="Google" id="ProtNLM"/>
    </source>
</evidence>
<organism evidence="1 2">
    <name type="scientific">Iodidimonas nitroreducens</name>
    <dbReference type="NCBI Taxonomy" id="1236968"/>
    <lineage>
        <taxon>Bacteria</taxon>
        <taxon>Pseudomonadati</taxon>
        <taxon>Pseudomonadota</taxon>
        <taxon>Alphaproteobacteria</taxon>
        <taxon>Iodidimonadales</taxon>
        <taxon>Iodidimonadaceae</taxon>
        <taxon>Iodidimonas</taxon>
    </lineage>
</organism>
<dbReference type="EMBL" id="BKCN01000016">
    <property type="protein sequence ID" value="GER05049.1"/>
    <property type="molecule type" value="Genomic_DNA"/>
</dbReference>
<dbReference type="InterPro" id="IPR008767">
    <property type="entry name" value="Phage_SPP1_head-tail_adaptor"/>
</dbReference>
<accession>A0A5A7ND89</accession>
<proteinExistence type="predicted"/>
<comment type="caution">
    <text evidence="1">The sequence shown here is derived from an EMBL/GenBank/DDBJ whole genome shotgun (WGS) entry which is preliminary data.</text>
</comment>